<feature type="binding site" evidence="8">
    <location>
        <position position="223"/>
    </location>
    <ligand>
        <name>Zn(2+)</name>
        <dbReference type="ChEBI" id="CHEBI:29105"/>
        <label>2</label>
        <note>catalytic</note>
    </ligand>
</feature>
<dbReference type="SMART" id="SM00120">
    <property type="entry name" value="HX"/>
    <property type="match status" value="1"/>
</dbReference>
<dbReference type="Pfam" id="PF01471">
    <property type="entry name" value="PG_binding_1"/>
    <property type="match status" value="1"/>
</dbReference>
<feature type="binding site" evidence="9">
    <location>
        <position position="181"/>
    </location>
    <ligand>
        <name>Zn(2+)</name>
        <dbReference type="ChEBI" id="CHEBI:29105"/>
        <label>1</label>
    </ligand>
</feature>
<keyword evidence="5 8" id="KW-0862">Zinc</keyword>
<keyword evidence="6" id="KW-0482">Metalloprotease</keyword>
<feature type="binding site" evidence="9">
    <location>
        <position position="154"/>
    </location>
    <ligand>
        <name>Ca(2+)</name>
        <dbReference type="ChEBI" id="CHEBI:29108"/>
        <label>2</label>
    </ligand>
</feature>
<dbReference type="FunFam" id="3.40.390.10:FF:000091">
    <property type="entry name" value="Matrix metalloproteinase-16-like Protein"/>
    <property type="match status" value="1"/>
</dbReference>
<gene>
    <name evidence="16" type="primary">LOC111138208</name>
</gene>
<dbReference type="PROSITE" id="PS51642">
    <property type="entry name" value="HEMOPEXIN_2"/>
    <property type="match status" value="1"/>
</dbReference>
<feature type="binding site" evidence="9">
    <location>
        <position position="196"/>
    </location>
    <ligand>
        <name>Ca(2+)</name>
        <dbReference type="ChEBI" id="CHEBI:29108"/>
        <label>3</label>
    </ligand>
</feature>
<evidence type="ECO:0000256" key="2">
    <source>
        <dbReference type="ARBA" id="ARBA00022670"/>
    </source>
</evidence>
<dbReference type="GO" id="GO:0030198">
    <property type="term" value="P:extracellular matrix organization"/>
    <property type="evidence" value="ECO:0007669"/>
    <property type="project" value="TreeGrafter"/>
</dbReference>
<feature type="binding site" description="in inhibited form" evidence="9">
    <location>
        <position position="86"/>
    </location>
    <ligand>
        <name>Zn(2+)</name>
        <dbReference type="ChEBI" id="CHEBI:29105"/>
        <label>2</label>
        <note>catalytic</note>
    </ligand>
</feature>
<evidence type="ECO:0000256" key="1">
    <source>
        <dbReference type="ARBA" id="ARBA00010370"/>
    </source>
</evidence>
<dbReference type="CDD" id="cd04278">
    <property type="entry name" value="ZnMc_MMP"/>
    <property type="match status" value="1"/>
</dbReference>
<dbReference type="Gene3D" id="3.40.390.10">
    <property type="entry name" value="Collagenase (Catalytic Domain)"/>
    <property type="match status" value="1"/>
</dbReference>
<evidence type="ECO:0000256" key="9">
    <source>
        <dbReference type="PIRSR" id="PIRSR621190-2"/>
    </source>
</evidence>
<dbReference type="SMART" id="SM00235">
    <property type="entry name" value="ZnMc"/>
    <property type="match status" value="1"/>
</dbReference>
<dbReference type="SUPFAM" id="SSF55486">
    <property type="entry name" value="Metalloproteases ('zincins'), catalytic domain"/>
    <property type="match status" value="1"/>
</dbReference>
<dbReference type="Gene3D" id="2.110.10.10">
    <property type="entry name" value="Hemopexin-like domain"/>
    <property type="match status" value="1"/>
</dbReference>
<comment type="similarity">
    <text evidence="1">Belongs to the peptidase M10A family.</text>
</comment>
<evidence type="ECO:0000313" key="15">
    <source>
        <dbReference type="Proteomes" id="UP000694844"/>
    </source>
</evidence>
<dbReference type="SUPFAM" id="SSF50923">
    <property type="entry name" value="Hemopexin-like domain"/>
    <property type="match status" value="1"/>
</dbReference>
<dbReference type="GO" id="GO:0008270">
    <property type="term" value="F:zinc ion binding"/>
    <property type="evidence" value="ECO:0007669"/>
    <property type="project" value="InterPro"/>
</dbReference>
<reference evidence="16" key="1">
    <citation type="submission" date="2025-08" db="UniProtKB">
        <authorList>
            <consortium name="RefSeq"/>
        </authorList>
    </citation>
    <scope>IDENTIFICATION</scope>
    <source>
        <tissue evidence="16">Whole sample</tissue>
    </source>
</reference>
<dbReference type="InterPro" id="IPR036365">
    <property type="entry name" value="PGBD-like_sf"/>
</dbReference>
<dbReference type="RefSeq" id="XP_022345774.1">
    <property type="nucleotide sequence ID" value="XM_022490066.1"/>
</dbReference>
<dbReference type="InterPro" id="IPR036375">
    <property type="entry name" value="Hemopexin-like_dom_sf"/>
</dbReference>
<dbReference type="SUPFAM" id="SSF47090">
    <property type="entry name" value="PGBD-like"/>
    <property type="match status" value="1"/>
</dbReference>
<dbReference type="PRINTS" id="PR00138">
    <property type="entry name" value="MATRIXIN"/>
</dbReference>
<feature type="repeat" description="Hemopexin" evidence="11">
    <location>
        <begin position="286"/>
        <end position="331"/>
    </location>
</feature>
<feature type="binding site" evidence="8">
    <location>
        <position position="213"/>
    </location>
    <ligand>
        <name>Zn(2+)</name>
        <dbReference type="ChEBI" id="CHEBI:29105"/>
        <label>2</label>
        <note>catalytic</note>
    </ligand>
</feature>
<feature type="binding site" evidence="9">
    <location>
        <position position="194"/>
    </location>
    <ligand>
        <name>Ca(2+)</name>
        <dbReference type="ChEBI" id="CHEBI:29108"/>
        <label>1</label>
    </ligand>
</feature>
<feature type="signal peptide" evidence="13">
    <location>
        <begin position="1"/>
        <end position="15"/>
    </location>
</feature>
<feature type="chain" id="PRO_5034074624" evidence="13">
    <location>
        <begin position="16"/>
        <end position="394"/>
    </location>
</feature>
<keyword evidence="9" id="KW-0106">Calcium</keyword>
<feature type="domain" description="Peptidase metallopeptidase" evidence="14">
    <location>
        <begin position="102"/>
        <end position="258"/>
    </location>
</feature>
<dbReference type="GO" id="GO:0006508">
    <property type="term" value="P:proteolysis"/>
    <property type="evidence" value="ECO:0007669"/>
    <property type="project" value="UniProtKB-KW"/>
</dbReference>
<evidence type="ECO:0000259" key="14">
    <source>
        <dbReference type="SMART" id="SM00235"/>
    </source>
</evidence>
<dbReference type="InterPro" id="IPR002477">
    <property type="entry name" value="Peptidoglycan-bd-like"/>
</dbReference>
<keyword evidence="13" id="KW-0732">Signal</keyword>
<keyword evidence="15" id="KW-1185">Reference proteome</keyword>
<dbReference type="PANTHER" id="PTHR10201">
    <property type="entry name" value="MATRIX METALLOPROTEINASE"/>
    <property type="match status" value="1"/>
</dbReference>
<feature type="binding site" evidence="9">
    <location>
        <position position="193"/>
    </location>
    <ligand>
        <name>Ca(2+)</name>
        <dbReference type="ChEBI" id="CHEBI:29108"/>
        <label>3</label>
    </ligand>
</feature>
<feature type="binding site" evidence="9">
    <location>
        <position position="231"/>
    </location>
    <ligand>
        <name>Zn(2+)</name>
        <dbReference type="ChEBI" id="CHEBI:29105"/>
        <label>2</label>
        <note>catalytic</note>
    </ligand>
</feature>
<accession>A0A8B8F0I4</accession>
<feature type="binding site" evidence="9">
    <location>
        <position position="166"/>
    </location>
    <ligand>
        <name>Zn(2+)</name>
        <dbReference type="ChEBI" id="CHEBI:29105"/>
        <label>1</label>
    </ligand>
</feature>
<dbReference type="InterPro" id="IPR018487">
    <property type="entry name" value="Hemopexin-like_repeat"/>
</dbReference>
<organism evidence="15 16">
    <name type="scientific">Crassostrea virginica</name>
    <name type="common">Eastern oyster</name>
    <dbReference type="NCBI Taxonomy" id="6565"/>
    <lineage>
        <taxon>Eukaryota</taxon>
        <taxon>Metazoa</taxon>
        <taxon>Spiralia</taxon>
        <taxon>Lophotrochozoa</taxon>
        <taxon>Mollusca</taxon>
        <taxon>Bivalvia</taxon>
        <taxon>Autobranchia</taxon>
        <taxon>Pteriomorphia</taxon>
        <taxon>Ostreida</taxon>
        <taxon>Ostreoidea</taxon>
        <taxon>Ostreidae</taxon>
        <taxon>Crassostrea</taxon>
    </lineage>
</organism>
<evidence type="ECO:0000256" key="5">
    <source>
        <dbReference type="ARBA" id="ARBA00022833"/>
    </source>
</evidence>
<dbReference type="InterPro" id="IPR033739">
    <property type="entry name" value="M10A_MMP"/>
</dbReference>
<dbReference type="PANTHER" id="PTHR10201:SF323">
    <property type="entry name" value="MATRIX METALLOPROTEINASE-21"/>
    <property type="match status" value="1"/>
</dbReference>
<feature type="short sequence motif" description="Cysteine switch" evidence="10">
    <location>
        <begin position="84"/>
        <end position="93"/>
    </location>
</feature>
<evidence type="ECO:0000256" key="3">
    <source>
        <dbReference type="ARBA" id="ARBA00022723"/>
    </source>
</evidence>
<dbReference type="GO" id="GO:0031012">
    <property type="term" value="C:extracellular matrix"/>
    <property type="evidence" value="ECO:0007669"/>
    <property type="project" value="InterPro"/>
</dbReference>
<feature type="binding site" evidence="9">
    <location>
        <position position="164"/>
    </location>
    <ligand>
        <name>Zn(2+)</name>
        <dbReference type="ChEBI" id="CHEBI:29105"/>
        <label>1</label>
    </ligand>
</feature>
<comment type="cofactor">
    <cofactor evidence="9">
        <name>Ca(2+)</name>
        <dbReference type="ChEBI" id="CHEBI:29108"/>
    </cofactor>
    <text evidence="9">Can bind about 5 Ca(2+) ions per subunit.</text>
</comment>
<dbReference type="Pfam" id="PF00413">
    <property type="entry name" value="Peptidase_M10"/>
    <property type="match status" value="1"/>
</dbReference>
<protein>
    <submittedName>
        <fullName evidence="16">Matrix metalloproteinase-19-like</fullName>
    </submittedName>
</protein>
<dbReference type="InterPro" id="IPR006026">
    <property type="entry name" value="Peptidase_Metallo"/>
</dbReference>
<evidence type="ECO:0000256" key="10">
    <source>
        <dbReference type="PIRSR" id="PIRSR621190-5"/>
    </source>
</evidence>
<comment type="cofactor">
    <cofactor evidence="9">
        <name>Zn(2+)</name>
        <dbReference type="ChEBI" id="CHEBI:29105"/>
    </cofactor>
    <text evidence="9">Binds 2 Zn(2+) ions per subunit.</text>
</comment>
<evidence type="ECO:0000256" key="7">
    <source>
        <dbReference type="PIRSR" id="PIRSR001191-1"/>
    </source>
</evidence>
<evidence type="ECO:0000313" key="16">
    <source>
        <dbReference type="RefSeq" id="XP_022345774.1"/>
    </source>
</evidence>
<feature type="binding site" evidence="9">
    <location>
        <position position="290"/>
    </location>
    <ligand>
        <name>Ca(2+)</name>
        <dbReference type="ChEBI" id="CHEBI:29108"/>
        <label>4</label>
    </ligand>
</feature>
<feature type="region of interest" description="Disordered" evidence="12">
    <location>
        <begin position="256"/>
        <end position="275"/>
    </location>
</feature>
<keyword evidence="3 8" id="KW-0479">Metal-binding</keyword>
<dbReference type="InterPro" id="IPR001818">
    <property type="entry name" value="Pept_M10_metallopeptidase"/>
</dbReference>
<dbReference type="AlphaFoldDB" id="A0A8B8F0I4"/>
<dbReference type="InterPro" id="IPR021190">
    <property type="entry name" value="Pept_M10A"/>
</dbReference>
<dbReference type="GO" id="GO:0004222">
    <property type="term" value="F:metalloendopeptidase activity"/>
    <property type="evidence" value="ECO:0007669"/>
    <property type="project" value="InterPro"/>
</dbReference>
<evidence type="ECO:0000256" key="6">
    <source>
        <dbReference type="ARBA" id="ARBA00023049"/>
    </source>
</evidence>
<dbReference type="Pfam" id="PF00045">
    <property type="entry name" value="Hemopexin"/>
    <property type="match status" value="1"/>
</dbReference>
<dbReference type="KEGG" id="cvn:111138208"/>
<feature type="binding site" evidence="9">
    <location>
        <position position="191"/>
    </location>
    <ligand>
        <name>Zn(2+)</name>
        <dbReference type="ChEBI" id="CHEBI:29105"/>
        <label>1</label>
    </ligand>
</feature>
<dbReference type="GO" id="GO:0030574">
    <property type="term" value="P:collagen catabolic process"/>
    <property type="evidence" value="ECO:0007669"/>
    <property type="project" value="TreeGrafter"/>
</dbReference>
<dbReference type="InterPro" id="IPR024079">
    <property type="entry name" value="MetalloPept_cat_dom_sf"/>
</dbReference>
<sequence length="394" mass="44260">MEMLLVLCLTSLALSLPVNKKPLDIDDYLARYGYLNPSKSPSGGTHVSNSDADRIQAIREFQKFSGLEVTGEIDEATILKMRQPRCGVSDKPVDGPQNFVTVDRKWPNKIISWKTKQYTQQLSEEEQRAAFENAFQYWSKVSPLRFEETSEDADINILFAKGDHGDGTYNAFDGKGGVLGHAYFPTSGGTHFDDDEAWTYLKEGTELKTVATHEFGHALGLAHSNEPDSIMAPFYKGYDPEMKLHKDDIDGIQSLYGKPEGTTTTSSTEAPISTTETTATTRFPCDLKIDAVTDGPDGYIYFFRRSFVYKMGPEGVLPGFPRPIRSIFQEPRQKMSDQHFISALKIKWFSLKAIRAGVLRALRWRKDSTFYKITSSHCYKKGWLLFSSSVSISG</sequence>
<feature type="active site" evidence="7">
    <location>
        <position position="214"/>
    </location>
</feature>
<evidence type="ECO:0000256" key="8">
    <source>
        <dbReference type="PIRSR" id="PIRSR001191-2"/>
    </source>
</evidence>
<feature type="binding site" evidence="9">
    <location>
        <position position="173"/>
    </location>
    <ligand>
        <name>Ca(2+)</name>
        <dbReference type="ChEBI" id="CHEBI:29108"/>
        <label>3</label>
    </ligand>
</feature>
<proteinExistence type="inferred from homology"/>
<evidence type="ECO:0000256" key="13">
    <source>
        <dbReference type="SAM" id="SignalP"/>
    </source>
</evidence>
<evidence type="ECO:0000256" key="12">
    <source>
        <dbReference type="SAM" id="MobiDB-lite"/>
    </source>
</evidence>
<evidence type="ECO:0000256" key="4">
    <source>
        <dbReference type="ARBA" id="ARBA00022801"/>
    </source>
</evidence>
<name>A0A8B8F0I4_CRAVI</name>
<feature type="binding site" evidence="9">
    <location>
        <position position="196"/>
    </location>
    <ligand>
        <name>Ca(2+)</name>
        <dbReference type="ChEBI" id="CHEBI:29108"/>
        <label>1</label>
    </ligand>
</feature>
<dbReference type="OrthoDB" id="406838at2759"/>
<dbReference type="GeneID" id="111138208"/>
<keyword evidence="4" id="KW-0378">Hydrolase</keyword>
<evidence type="ECO:0000256" key="11">
    <source>
        <dbReference type="PROSITE-ProRule" id="PRU01011"/>
    </source>
</evidence>
<keyword evidence="2" id="KW-0645">Protease</keyword>
<feature type="binding site" evidence="8">
    <location>
        <position position="217"/>
    </location>
    <ligand>
        <name>Zn(2+)</name>
        <dbReference type="ChEBI" id="CHEBI:29105"/>
        <label>2</label>
        <note>catalytic</note>
    </ligand>
</feature>
<dbReference type="Proteomes" id="UP000694844">
    <property type="component" value="Chromosome 5"/>
</dbReference>
<dbReference type="PIRSF" id="PIRSF001191">
    <property type="entry name" value="Peptidase_M10A_matrix"/>
    <property type="match status" value="1"/>
</dbReference>
<feature type="binding site" evidence="9">
    <location>
        <position position="174"/>
    </location>
    <ligand>
        <name>Ca(2+)</name>
        <dbReference type="ChEBI" id="CHEBI:29108"/>
        <label>3</label>
    </ligand>
</feature>
<feature type="compositionally biased region" description="Low complexity" evidence="12">
    <location>
        <begin position="262"/>
        <end position="275"/>
    </location>
</feature>